<evidence type="ECO:0000313" key="1">
    <source>
        <dbReference type="EMBL" id="VWB07966.1"/>
    </source>
</evidence>
<gene>
    <name evidence="1" type="ORF">BLA6863_00194</name>
</gene>
<proteinExistence type="predicted"/>
<accession>A0A6P2GU48</accession>
<dbReference type="Proteomes" id="UP000494170">
    <property type="component" value="Unassembled WGS sequence"/>
</dbReference>
<evidence type="ECO:0008006" key="3">
    <source>
        <dbReference type="Google" id="ProtNLM"/>
    </source>
</evidence>
<dbReference type="EMBL" id="CABVPY010000001">
    <property type="protein sequence ID" value="VWB07966.1"/>
    <property type="molecule type" value="Genomic_DNA"/>
</dbReference>
<protein>
    <recommendedName>
        <fullName evidence="3">DUF1566 domain-containing protein</fullName>
    </recommendedName>
</protein>
<name>A0A6P2GU48_BURL3</name>
<dbReference type="AlphaFoldDB" id="A0A6P2GU48"/>
<reference evidence="1 2" key="1">
    <citation type="submission" date="2019-09" db="EMBL/GenBank/DDBJ databases">
        <authorList>
            <person name="Depoorter E."/>
        </authorList>
    </citation>
    <scope>NUCLEOTIDE SEQUENCE [LARGE SCALE GENOMIC DNA]</scope>
    <source>
        <strain evidence="1">LMG 6863</strain>
    </source>
</reference>
<sequence length="161" mass="17919">MNQVTVLTVPPLGTIWEEQGGIYVGIMPGIKGGPQYHLIASEDEAESLQFGGYGTRVEGANSTVDGIANTTALLRSGIDYPAAAWASKYEKNGVSGFYLPAQRELNLAYVTAAELFDDDWYWSSTQYSALSAWHQHFDVGYQHRSDKLDYGRVRAFRRLFI</sequence>
<organism evidence="1 2">
    <name type="scientific">Burkholderia lata (strain ATCC 17760 / DSM 23089 / LMG 22485 / NCIMB 9086 / R18194 / 383)</name>
    <dbReference type="NCBI Taxonomy" id="482957"/>
    <lineage>
        <taxon>Bacteria</taxon>
        <taxon>Pseudomonadati</taxon>
        <taxon>Pseudomonadota</taxon>
        <taxon>Betaproteobacteria</taxon>
        <taxon>Burkholderiales</taxon>
        <taxon>Burkholderiaceae</taxon>
        <taxon>Burkholderia</taxon>
        <taxon>Burkholderia cepacia complex</taxon>
    </lineage>
</organism>
<dbReference type="RefSeq" id="WP_174936769.1">
    <property type="nucleotide sequence ID" value="NZ_CABVPY010000001.1"/>
</dbReference>
<evidence type="ECO:0000313" key="2">
    <source>
        <dbReference type="Proteomes" id="UP000494170"/>
    </source>
</evidence>